<dbReference type="InterPro" id="IPR027417">
    <property type="entry name" value="P-loop_NTPase"/>
</dbReference>
<keyword evidence="2" id="KW-1185">Reference proteome</keyword>
<evidence type="ECO:0000313" key="2">
    <source>
        <dbReference type="Proteomes" id="UP001165083"/>
    </source>
</evidence>
<proteinExistence type="predicted"/>
<accession>A0A9W6XB39</accession>
<dbReference type="AlphaFoldDB" id="A0A9W6XB39"/>
<protein>
    <submittedName>
        <fullName evidence="1">Unnamed protein product</fullName>
    </submittedName>
</protein>
<dbReference type="InterPro" id="IPR006758">
    <property type="entry name" value="A32L"/>
</dbReference>
<comment type="caution">
    <text evidence="1">The sequence shown here is derived from an EMBL/GenBank/DDBJ whole genome shotgun (WGS) entry which is preliminary data.</text>
</comment>
<evidence type="ECO:0000313" key="1">
    <source>
        <dbReference type="EMBL" id="GMF35237.1"/>
    </source>
</evidence>
<dbReference type="OrthoDB" id="103805at2759"/>
<reference evidence="1" key="1">
    <citation type="submission" date="2023-04" db="EMBL/GenBank/DDBJ databases">
        <title>Phytophthora lilii NBRC 32176.</title>
        <authorList>
            <person name="Ichikawa N."/>
            <person name="Sato H."/>
            <person name="Tonouchi N."/>
        </authorList>
    </citation>
    <scope>NUCLEOTIDE SEQUENCE</scope>
    <source>
        <strain evidence="1">NBRC 32176</strain>
    </source>
</reference>
<dbReference type="EMBL" id="BSXW01001261">
    <property type="protein sequence ID" value="GMF35237.1"/>
    <property type="molecule type" value="Genomic_DNA"/>
</dbReference>
<dbReference type="Proteomes" id="UP001165083">
    <property type="component" value="Unassembled WGS sequence"/>
</dbReference>
<dbReference type="Pfam" id="PF04665">
    <property type="entry name" value="Pox_A32"/>
    <property type="match status" value="1"/>
</dbReference>
<organism evidence="1 2">
    <name type="scientific">Phytophthora lilii</name>
    <dbReference type="NCBI Taxonomy" id="2077276"/>
    <lineage>
        <taxon>Eukaryota</taxon>
        <taxon>Sar</taxon>
        <taxon>Stramenopiles</taxon>
        <taxon>Oomycota</taxon>
        <taxon>Peronosporomycetes</taxon>
        <taxon>Peronosporales</taxon>
        <taxon>Peronosporaceae</taxon>
        <taxon>Phytophthora</taxon>
    </lineage>
</organism>
<gene>
    <name evidence="1" type="ORF">Plil01_001499200</name>
</gene>
<sequence length="212" mass="24783">MFNFYETIDRKKLKQFPKNEYFKLPLRCVVASPSGSGKSNTILYMISLLNRCFTRIIICTKEDEALYDHLKDKIRGVEIHLNGSIPSIKEYDTETSKLIIFDDLVLESRKVQSQIADFCIRGRKAGFSMCYLSQVYYGIPKSIRVNAQYCILGRNLTKRDLNMIVREYEGDLEKDELIRLYKRETAEPLSTIMIDMVGRKIYRNLIEYVSDL</sequence>
<dbReference type="Gene3D" id="3.40.50.300">
    <property type="entry name" value="P-loop containing nucleotide triphosphate hydrolases"/>
    <property type="match status" value="1"/>
</dbReference>
<name>A0A9W6XB39_9STRA</name>